<dbReference type="GO" id="GO:0008296">
    <property type="term" value="F:3'-5'-DNA exonuclease activity"/>
    <property type="evidence" value="ECO:0007669"/>
    <property type="project" value="TreeGrafter"/>
</dbReference>
<evidence type="ECO:0000256" key="1">
    <source>
        <dbReference type="ARBA" id="ARBA00022722"/>
    </source>
</evidence>
<dbReference type="AlphaFoldDB" id="G0UA36"/>
<dbReference type="GO" id="GO:0005829">
    <property type="term" value="C:cytosol"/>
    <property type="evidence" value="ECO:0007669"/>
    <property type="project" value="TreeGrafter"/>
</dbReference>
<name>G0UA36_TRYVY</name>
<dbReference type="InterPro" id="IPR050891">
    <property type="entry name" value="TatD-type_Hydrolase"/>
</dbReference>
<dbReference type="InterPro" id="IPR032466">
    <property type="entry name" value="Metal_Hydrolase"/>
</dbReference>
<dbReference type="InterPro" id="IPR001130">
    <property type="entry name" value="TatD-like"/>
</dbReference>
<protein>
    <submittedName>
        <fullName evidence="2">Putative tatD related deoxyribonuclease</fullName>
    </submittedName>
</protein>
<dbReference type="SUPFAM" id="SSF51556">
    <property type="entry name" value="Metallo-dependent hydrolases"/>
    <property type="match status" value="1"/>
</dbReference>
<proteinExistence type="predicted"/>
<accession>G0UA36</accession>
<reference evidence="2" key="1">
    <citation type="journal article" date="2012" name="Proc. Natl. Acad. Sci. U.S.A.">
        <title>Antigenic diversity is generated by distinct evolutionary mechanisms in African trypanosome species.</title>
        <authorList>
            <person name="Jackson A.P."/>
            <person name="Berry A."/>
            <person name="Aslett M."/>
            <person name="Allison H.C."/>
            <person name="Burton P."/>
            <person name="Vavrova-Anderson J."/>
            <person name="Brown R."/>
            <person name="Browne H."/>
            <person name="Corton N."/>
            <person name="Hauser H."/>
            <person name="Gamble J."/>
            <person name="Gilderthorp R."/>
            <person name="Marcello L."/>
            <person name="McQuillan J."/>
            <person name="Otto T.D."/>
            <person name="Quail M.A."/>
            <person name="Sanders M.J."/>
            <person name="van Tonder A."/>
            <person name="Ginger M.L."/>
            <person name="Field M.C."/>
            <person name="Barry J.D."/>
            <person name="Hertz-Fowler C."/>
            <person name="Berriman M."/>
        </authorList>
    </citation>
    <scope>NUCLEOTIDE SEQUENCE</scope>
    <source>
        <strain evidence="2">Y486</strain>
    </source>
</reference>
<evidence type="ECO:0000313" key="2">
    <source>
        <dbReference type="EMBL" id="CCC52668.1"/>
    </source>
</evidence>
<dbReference type="PANTHER" id="PTHR10060">
    <property type="entry name" value="TATD FAMILY DEOXYRIBONUCLEASE"/>
    <property type="match status" value="1"/>
</dbReference>
<dbReference type="Pfam" id="PF01026">
    <property type="entry name" value="TatD_DNase"/>
    <property type="match status" value="1"/>
</dbReference>
<gene>
    <name evidence="2" type="ORF">TVY486_1101530</name>
</gene>
<keyword evidence="1" id="KW-0378">Hydrolase</keyword>
<dbReference type="Gene3D" id="3.20.20.140">
    <property type="entry name" value="Metal-dependent hydrolases"/>
    <property type="match status" value="1"/>
</dbReference>
<dbReference type="CDD" id="cd01310">
    <property type="entry name" value="TatD_DNAse"/>
    <property type="match status" value="1"/>
</dbReference>
<organism evidence="2">
    <name type="scientific">Trypanosoma vivax (strain Y486)</name>
    <dbReference type="NCBI Taxonomy" id="1055687"/>
    <lineage>
        <taxon>Eukaryota</taxon>
        <taxon>Discoba</taxon>
        <taxon>Euglenozoa</taxon>
        <taxon>Kinetoplastea</taxon>
        <taxon>Metakinetoplastina</taxon>
        <taxon>Trypanosomatida</taxon>
        <taxon>Trypanosomatidae</taxon>
        <taxon>Trypanosoma</taxon>
        <taxon>Duttonella</taxon>
    </lineage>
</organism>
<sequence>MKAPGTPYLVDVALNLTDCVFRGVDWKGRRVHVDSFDYVIRRAEEQNVRRMIVTGTCLTQCLKAVRLCRRYPSFLRCTVGVHPAHCAEMERPLNWDEAVAEAMDDTSIQIPCPPSDECDGTTEWRHAEERLAKMVALVEEYRDIVVAVGEIGLDYAELSYSPRDIQKKFFIHQLRSLRVLRLPFILHSRDCGTDFVELLEEELKSWPDNLPFVGVVHSFNGPLEEQQRLLAIPGIYLSINGSAFREKARAEQICSIPLERLMFETDAPWCDIRRQHYGAQFVRTSFPTNRKSEPFDPLLCNERRNEPCHLRQVLEVYVGVLQAFRKESGGAAWQDVTEETVVEQVYKNCVKVFGL</sequence>
<dbReference type="PANTHER" id="PTHR10060:SF14">
    <property type="entry name" value="RELATED DEOXYRIBONUCLEASE, PUTATIVE-RELATED"/>
    <property type="match status" value="1"/>
</dbReference>
<dbReference type="EMBL" id="HE573027">
    <property type="protein sequence ID" value="CCC52668.1"/>
    <property type="molecule type" value="Genomic_DNA"/>
</dbReference>
<keyword evidence="1" id="KW-0540">Nuclease</keyword>